<dbReference type="PANTHER" id="PTHR33608:SF3">
    <property type="entry name" value="SLR2013 PROTEIN"/>
    <property type="match status" value="1"/>
</dbReference>
<keyword evidence="4" id="KW-1185">Reference proteome</keyword>
<sequence>MIAIVLLFILAFFFERLEDYLVLGFFILIGLLVVDLFLLYLPKSGVMGSRVLPDKFSNGDENPVEIRLRNNYSFKASYRIIDELPVQFQKRDFKIETTPEKGKAHTLTYTARPVERGEFHFGSLNVFVKSGIGLVWRKYIFDHNAMVPNYPSFLQMRKYELMAFTNKLKDYGMKKIRRIGHTMEFEQIKDYTLGDDVRNINWKATAKRNQLMINQFQDEKSQPVYSVIDKGRVMKMPFEGLKLVDYAINATLVISNIALKKGDKAGMFSFSSKVDNQVMAQKRSSQMNLILETLYNLETDFRESDFSRLYIDIKRKITQRSLLLLYTNFETLDALHRQLPYLQAIAKNHLLVVVFFENTELSQMLEEPVENTQDIFTKTIAEKFAYEKKLIVNELNKFGIQTILTKPQELTVNTINKYLEIKARGLL</sequence>
<keyword evidence="1" id="KW-0472">Membrane</keyword>
<protein>
    <submittedName>
        <fullName evidence="3">Cell division protein DivIC (FtsB), stabilizes FtsL against RasP cleavage</fullName>
    </submittedName>
</protein>
<evidence type="ECO:0000256" key="1">
    <source>
        <dbReference type="SAM" id="Phobius"/>
    </source>
</evidence>
<evidence type="ECO:0000313" key="3">
    <source>
        <dbReference type="EMBL" id="BAO55844.1"/>
    </source>
</evidence>
<dbReference type="PANTHER" id="PTHR33608">
    <property type="entry name" value="BLL2464 PROTEIN"/>
    <property type="match status" value="1"/>
</dbReference>
<evidence type="ECO:0000259" key="2">
    <source>
        <dbReference type="Pfam" id="PF01882"/>
    </source>
</evidence>
<keyword evidence="1" id="KW-0812">Transmembrane</keyword>
<reference evidence="3 4" key="1">
    <citation type="journal article" date="2014" name="Proc. Natl. Acad. Sci. U.S.A.">
        <title>Functional characterization of flavobacteria rhodopsins reveals a unique class of light-driven chloride pump in bacteria.</title>
        <authorList>
            <person name="Yoshizawa S."/>
            <person name="Kumagai Y."/>
            <person name="Kim H."/>
            <person name="Ogura Y."/>
            <person name="Hayashi T."/>
            <person name="Iwasaki W."/>
            <person name="DeLong E.F."/>
            <person name="Kogure K."/>
        </authorList>
    </citation>
    <scope>NUCLEOTIDE SEQUENCE [LARGE SCALE GENOMIC DNA]</scope>
    <source>
        <strain evidence="3 4">S1-08</strain>
    </source>
</reference>
<keyword evidence="1" id="KW-1133">Transmembrane helix</keyword>
<dbReference type="EMBL" id="AP014548">
    <property type="protein sequence ID" value="BAO55844.1"/>
    <property type="molecule type" value="Genomic_DNA"/>
</dbReference>
<dbReference type="KEGG" id="nmf:NMS_1835"/>
<feature type="transmembrane region" description="Helical" evidence="1">
    <location>
        <begin position="20"/>
        <end position="41"/>
    </location>
</feature>
<proteinExistence type="predicted"/>
<dbReference type="HOGENOM" id="CLU_048408_0_0_10"/>
<dbReference type="GO" id="GO:0051301">
    <property type="term" value="P:cell division"/>
    <property type="evidence" value="ECO:0007669"/>
    <property type="project" value="UniProtKB-KW"/>
</dbReference>
<feature type="domain" description="DUF58" evidence="2">
    <location>
        <begin position="188"/>
        <end position="353"/>
    </location>
</feature>
<accession>W8VQR2</accession>
<gene>
    <name evidence="3" type="ORF">NMS_1835</name>
</gene>
<dbReference type="Pfam" id="PF01882">
    <property type="entry name" value="DUF58"/>
    <property type="match status" value="1"/>
</dbReference>
<evidence type="ECO:0000313" key="4">
    <source>
        <dbReference type="Proteomes" id="UP000031760"/>
    </source>
</evidence>
<dbReference type="AlphaFoldDB" id="W8VQR2"/>
<dbReference type="InterPro" id="IPR002881">
    <property type="entry name" value="DUF58"/>
</dbReference>
<keyword evidence="3" id="KW-0131">Cell cycle</keyword>
<dbReference type="STRING" id="1454201.NMS_1835"/>
<keyword evidence="3" id="KW-0132">Cell division</keyword>
<organism evidence="3 4">
    <name type="scientific">Nonlabens marinus S1-08</name>
    <dbReference type="NCBI Taxonomy" id="1454201"/>
    <lineage>
        <taxon>Bacteria</taxon>
        <taxon>Pseudomonadati</taxon>
        <taxon>Bacteroidota</taxon>
        <taxon>Flavobacteriia</taxon>
        <taxon>Flavobacteriales</taxon>
        <taxon>Flavobacteriaceae</taxon>
        <taxon>Nonlabens</taxon>
    </lineage>
</organism>
<dbReference type="Proteomes" id="UP000031760">
    <property type="component" value="Chromosome"/>
</dbReference>
<name>W8VQR2_9FLAO</name>